<keyword evidence="4 7" id="KW-0442">Lipid degradation</keyword>
<dbReference type="Pfam" id="PF04916">
    <property type="entry name" value="Phospholip_B"/>
    <property type="match status" value="1"/>
</dbReference>
<dbReference type="Gene3D" id="3.60.60.30">
    <property type="match status" value="1"/>
</dbReference>
<gene>
    <name evidence="8" type="ORF">FDP41_012466</name>
</gene>
<feature type="signal peptide" evidence="7">
    <location>
        <begin position="1"/>
        <end position="27"/>
    </location>
</feature>
<dbReference type="OMA" id="VGHTTWR"/>
<dbReference type="EC" id="3.1.1.-" evidence="7"/>
<evidence type="ECO:0000256" key="3">
    <source>
        <dbReference type="ARBA" id="ARBA00022801"/>
    </source>
</evidence>
<sequence length="606" mass="69050">MSNSLSFTLTIILFIVSSLCVISTSEAFPTSTTTSSSVVTVYSREHFVFGVDDLEKGLAVAKLSDQIQTNGWTRLDIRTNSAHPDQVQTFAAGMAEGLLSYFQTWQLYQNQVYDWNFTETATTFMKHSCRNDSSLLCNYAYPERIVLFLKRNLEWMREEAKRRKFEFKFWYHVDLLLEQFDGLVHGFMRMQELDSRIAENKRMDWFDLYVLQSAGDMYTLVDALGQMDSHQVIHARARAEAFKMGIPLEVFQSRAFNRKYKEDAPFTECSALIKVTSSSSQKKCDDLFVGHTTWRRFNIINKFFKSVTMSLKFAAAKTITLSSSASFFSSKEDYYVMDSGIVALETSLSTYNSTLFSLIKPESLLCWVRSVVASRLAYTAKEWVELFSLHSSGTYNNQWMALDMKKFTPGNCQLQPDTLWIIEEIPGGANEKADVSAVVNSQGGYWPSYNIPYFPNIYNSLGYNEAKKKFGNEMDYHLCPRAKIFAREQGKITSDWKSFGAMLQFNEWQTDPFSEGDPAKSIAARYDLRTPQSGLKPSAFGGADSKLTSYSNVINNPKPVTFGIAGPTHQNQSVFTWKDPKWSSIPHLGQPETYDFGWVELSSKDE</sequence>
<evidence type="ECO:0000256" key="2">
    <source>
        <dbReference type="ARBA" id="ARBA00022729"/>
    </source>
</evidence>
<evidence type="ECO:0000256" key="4">
    <source>
        <dbReference type="ARBA" id="ARBA00022963"/>
    </source>
</evidence>
<dbReference type="EMBL" id="VFQX01000013">
    <property type="protein sequence ID" value="KAF0981809.1"/>
    <property type="molecule type" value="Genomic_DNA"/>
</dbReference>
<evidence type="ECO:0000256" key="1">
    <source>
        <dbReference type="ARBA" id="ARBA00007835"/>
    </source>
</evidence>
<dbReference type="PANTHER" id="PTHR12370:SF3">
    <property type="entry name" value="PHOSPHOLIPASE B-LIKE 2-RELATED"/>
    <property type="match status" value="1"/>
</dbReference>
<comment type="function">
    <text evidence="7">Putative phospholipase.</text>
</comment>
<dbReference type="GO" id="GO:0005576">
    <property type="term" value="C:extracellular region"/>
    <property type="evidence" value="ECO:0007669"/>
    <property type="project" value="TreeGrafter"/>
</dbReference>
<reference evidence="8 9" key="1">
    <citation type="journal article" date="2019" name="Sci. Rep.">
        <title>Nanopore sequencing improves the draft genome of the human pathogenic amoeba Naegleria fowleri.</title>
        <authorList>
            <person name="Liechti N."/>
            <person name="Schurch N."/>
            <person name="Bruggmann R."/>
            <person name="Wittwer M."/>
        </authorList>
    </citation>
    <scope>NUCLEOTIDE SEQUENCE [LARGE SCALE GENOMIC DNA]</scope>
    <source>
        <strain evidence="8 9">ATCC 30894</strain>
    </source>
</reference>
<keyword evidence="9" id="KW-1185">Reference proteome</keyword>
<keyword evidence="2 7" id="KW-0732">Signal</keyword>
<dbReference type="VEuPathDB" id="AmoebaDB:NF0055110"/>
<keyword evidence="5 7" id="KW-0443">Lipid metabolism</keyword>
<evidence type="ECO:0000256" key="7">
    <source>
        <dbReference type="RuleBase" id="RU364138"/>
    </source>
</evidence>
<dbReference type="VEuPathDB" id="AmoebaDB:NfTy_040600"/>
<evidence type="ECO:0000313" key="8">
    <source>
        <dbReference type="EMBL" id="KAF0981809.1"/>
    </source>
</evidence>
<dbReference type="PANTHER" id="PTHR12370">
    <property type="entry name" value="PHOSPHOLIPASE B-RELATED"/>
    <property type="match status" value="1"/>
</dbReference>
<dbReference type="GO" id="GO:0009395">
    <property type="term" value="P:phospholipid catabolic process"/>
    <property type="evidence" value="ECO:0007669"/>
    <property type="project" value="TreeGrafter"/>
</dbReference>
<evidence type="ECO:0000256" key="5">
    <source>
        <dbReference type="ARBA" id="ARBA00023098"/>
    </source>
</evidence>
<feature type="chain" id="PRO_5025714986" description="Phospholipase B-like" evidence="7">
    <location>
        <begin position="28"/>
        <end position="606"/>
    </location>
</feature>
<comment type="caution">
    <text evidence="8">The sequence shown here is derived from an EMBL/GenBank/DDBJ whole genome shotgun (WGS) entry which is preliminary data.</text>
</comment>
<proteinExistence type="inferred from homology"/>
<dbReference type="Proteomes" id="UP000444721">
    <property type="component" value="Unassembled WGS sequence"/>
</dbReference>
<evidence type="ECO:0000256" key="6">
    <source>
        <dbReference type="ARBA" id="ARBA00023180"/>
    </source>
</evidence>
<accession>A0A6A5C952</accession>
<dbReference type="GeneID" id="68119681"/>
<keyword evidence="6" id="KW-0325">Glycoprotein</keyword>
<dbReference type="InterPro" id="IPR007000">
    <property type="entry name" value="PLipase_B-like"/>
</dbReference>
<comment type="similarity">
    <text evidence="1 7">Belongs to the phospholipase B-like family.</text>
</comment>
<dbReference type="AlphaFoldDB" id="A0A6A5C952"/>
<dbReference type="GO" id="GO:0004620">
    <property type="term" value="F:phospholipase activity"/>
    <property type="evidence" value="ECO:0007669"/>
    <property type="project" value="InterPro"/>
</dbReference>
<protein>
    <recommendedName>
        <fullName evidence="7">Phospholipase B-like</fullName>
        <ecNumber evidence="7">3.1.1.-</ecNumber>
    </recommendedName>
</protein>
<evidence type="ECO:0000313" key="9">
    <source>
        <dbReference type="Proteomes" id="UP000444721"/>
    </source>
</evidence>
<dbReference type="OrthoDB" id="443524at2759"/>
<dbReference type="VEuPathDB" id="AmoebaDB:FDP41_012466"/>
<organism evidence="8 9">
    <name type="scientific">Naegleria fowleri</name>
    <name type="common">Brain eating amoeba</name>
    <dbReference type="NCBI Taxonomy" id="5763"/>
    <lineage>
        <taxon>Eukaryota</taxon>
        <taxon>Discoba</taxon>
        <taxon>Heterolobosea</taxon>
        <taxon>Tetramitia</taxon>
        <taxon>Eutetramitia</taxon>
        <taxon>Vahlkampfiidae</taxon>
        <taxon>Naegleria</taxon>
    </lineage>
</organism>
<dbReference type="RefSeq" id="XP_044566522.1">
    <property type="nucleotide sequence ID" value="XM_044702989.1"/>
</dbReference>
<name>A0A6A5C952_NAEFO</name>
<keyword evidence="3 7" id="KW-0378">Hydrolase</keyword>